<name>A0AC58TWX0_TOBAC</name>
<dbReference type="RefSeq" id="XP_075101729.1">
    <property type="nucleotide sequence ID" value="XM_075245628.1"/>
</dbReference>
<evidence type="ECO:0000313" key="1">
    <source>
        <dbReference type="Proteomes" id="UP000790787"/>
    </source>
</evidence>
<organism evidence="1 2">
    <name type="scientific">Nicotiana tabacum</name>
    <name type="common">Common tobacco</name>
    <dbReference type="NCBI Taxonomy" id="4097"/>
    <lineage>
        <taxon>Eukaryota</taxon>
        <taxon>Viridiplantae</taxon>
        <taxon>Streptophyta</taxon>
        <taxon>Embryophyta</taxon>
        <taxon>Tracheophyta</taxon>
        <taxon>Spermatophyta</taxon>
        <taxon>Magnoliopsida</taxon>
        <taxon>eudicotyledons</taxon>
        <taxon>Gunneridae</taxon>
        <taxon>Pentapetalae</taxon>
        <taxon>asterids</taxon>
        <taxon>lamiids</taxon>
        <taxon>Solanales</taxon>
        <taxon>Solanaceae</taxon>
        <taxon>Nicotianoideae</taxon>
        <taxon>Nicotianeae</taxon>
        <taxon>Nicotiana</taxon>
    </lineage>
</organism>
<sequence>MTIKLVVDGFTLNVISAYVPQAGLNEEVKRHFWENLDEVVRGVPLTEKLFIGANFNGHIGESARGYNDKREDHLVTFWSTVTKTKIDYLICRKYDRGMCTDCKATKGTCGGIKKSKKEAYLKFVESIVEDERRTNRECYKKAKKKEKLAVTTAKTAAFGHLYEDLGSKGGDKRLYRLAKVRERKARDLDQVRFIKDEDGKVLVNEASIWLRWQTYFHKLLNEDGDRNIVLGELENLENQRDFGFCMRFKVEEVEGVIRILSRGKVTGPDEIQV</sequence>
<keyword evidence="1" id="KW-1185">Reference proteome</keyword>
<protein>
    <submittedName>
        <fullName evidence="2">Uncharacterized protein LOC142177160</fullName>
    </submittedName>
</protein>
<accession>A0AC58TWX0</accession>
<dbReference type="Proteomes" id="UP000790787">
    <property type="component" value="Chromosome 23"/>
</dbReference>
<evidence type="ECO:0000313" key="2">
    <source>
        <dbReference type="RefSeq" id="XP_075101729.1"/>
    </source>
</evidence>
<reference evidence="1" key="1">
    <citation type="journal article" date="2014" name="Nat. Commun.">
        <title>The tobacco genome sequence and its comparison with those of tomato and potato.</title>
        <authorList>
            <person name="Sierro N."/>
            <person name="Battey J.N."/>
            <person name="Ouadi S."/>
            <person name="Bakaher N."/>
            <person name="Bovet L."/>
            <person name="Willig A."/>
            <person name="Goepfert S."/>
            <person name="Peitsch M.C."/>
            <person name="Ivanov N.V."/>
        </authorList>
    </citation>
    <scope>NUCLEOTIDE SEQUENCE [LARGE SCALE GENOMIC DNA]</scope>
</reference>
<gene>
    <name evidence="2" type="primary">LOC142177160</name>
</gene>
<proteinExistence type="predicted"/>
<reference evidence="2" key="2">
    <citation type="submission" date="2025-08" db="UniProtKB">
        <authorList>
            <consortium name="RefSeq"/>
        </authorList>
    </citation>
    <scope>IDENTIFICATION</scope>
    <source>
        <tissue evidence="2">Leaf</tissue>
    </source>
</reference>